<keyword evidence="1" id="KW-0175">Coiled coil</keyword>
<dbReference type="Gramene" id="GBG73782">
    <property type="protein sequence ID" value="GBG73782"/>
    <property type="gene ID" value="CBR_g17121"/>
</dbReference>
<feature type="compositionally biased region" description="Polar residues" evidence="2">
    <location>
        <begin position="220"/>
        <end position="229"/>
    </location>
</feature>
<evidence type="ECO:0000256" key="1">
    <source>
        <dbReference type="SAM" id="Coils"/>
    </source>
</evidence>
<organism evidence="3 4">
    <name type="scientific">Chara braunii</name>
    <name type="common">Braun's stonewort</name>
    <dbReference type="NCBI Taxonomy" id="69332"/>
    <lineage>
        <taxon>Eukaryota</taxon>
        <taxon>Viridiplantae</taxon>
        <taxon>Streptophyta</taxon>
        <taxon>Charophyceae</taxon>
        <taxon>Charales</taxon>
        <taxon>Characeae</taxon>
        <taxon>Chara</taxon>
    </lineage>
</organism>
<reference evidence="3 4" key="1">
    <citation type="journal article" date="2018" name="Cell">
        <title>The Chara Genome: Secondary Complexity and Implications for Plant Terrestrialization.</title>
        <authorList>
            <person name="Nishiyama T."/>
            <person name="Sakayama H."/>
            <person name="Vries J.D."/>
            <person name="Buschmann H."/>
            <person name="Saint-Marcoux D."/>
            <person name="Ullrich K.K."/>
            <person name="Haas F.B."/>
            <person name="Vanderstraeten L."/>
            <person name="Becker D."/>
            <person name="Lang D."/>
            <person name="Vosolsobe S."/>
            <person name="Rombauts S."/>
            <person name="Wilhelmsson P.K.I."/>
            <person name="Janitza P."/>
            <person name="Kern R."/>
            <person name="Heyl A."/>
            <person name="Rumpler F."/>
            <person name="Villalobos L.I.A.C."/>
            <person name="Clay J.M."/>
            <person name="Skokan R."/>
            <person name="Toyoda A."/>
            <person name="Suzuki Y."/>
            <person name="Kagoshima H."/>
            <person name="Schijlen E."/>
            <person name="Tajeshwar N."/>
            <person name="Catarino B."/>
            <person name="Hetherington A.J."/>
            <person name="Saltykova A."/>
            <person name="Bonnot C."/>
            <person name="Breuninger H."/>
            <person name="Symeonidi A."/>
            <person name="Radhakrishnan G.V."/>
            <person name="Van Nieuwerburgh F."/>
            <person name="Deforce D."/>
            <person name="Chang C."/>
            <person name="Karol K.G."/>
            <person name="Hedrich R."/>
            <person name="Ulvskov P."/>
            <person name="Glockner G."/>
            <person name="Delwiche C.F."/>
            <person name="Petrasek J."/>
            <person name="Van de Peer Y."/>
            <person name="Friml J."/>
            <person name="Beilby M."/>
            <person name="Dolan L."/>
            <person name="Kohara Y."/>
            <person name="Sugano S."/>
            <person name="Fujiyama A."/>
            <person name="Delaux P.-M."/>
            <person name="Quint M."/>
            <person name="TheiBen G."/>
            <person name="Hagemann M."/>
            <person name="Harholt J."/>
            <person name="Dunand C."/>
            <person name="Zachgo S."/>
            <person name="Langdale J."/>
            <person name="Maumus F."/>
            <person name="Straeten D.V.D."/>
            <person name="Gould S.B."/>
            <person name="Rensing S.A."/>
        </authorList>
    </citation>
    <scope>NUCLEOTIDE SEQUENCE [LARGE SCALE GENOMIC DNA]</scope>
    <source>
        <strain evidence="3 4">S276</strain>
    </source>
</reference>
<evidence type="ECO:0000313" key="3">
    <source>
        <dbReference type="EMBL" id="GBG73782.1"/>
    </source>
</evidence>
<gene>
    <name evidence="3" type="ORF">CBR_g17121</name>
</gene>
<comment type="caution">
    <text evidence="3">The sequence shown here is derived from an EMBL/GenBank/DDBJ whole genome shotgun (WGS) entry which is preliminary data.</text>
</comment>
<dbReference type="AlphaFoldDB" id="A0A388KUW1"/>
<evidence type="ECO:0000256" key="2">
    <source>
        <dbReference type="SAM" id="MobiDB-lite"/>
    </source>
</evidence>
<feature type="region of interest" description="Disordered" evidence="2">
    <location>
        <begin position="202"/>
        <end position="229"/>
    </location>
</feature>
<feature type="compositionally biased region" description="Basic and acidic residues" evidence="2">
    <location>
        <begin position="311"/>
        <end position="322"/>
    </location>
</feature>
<proteinExistence type="predicted"/>
<feature type="coiled-coil region" evidence="1">
    <location>
        <begin position="52"/>
        <end position="80"/>
    </location>
</feature>
<accession>A0A388KUW1</accession>
<protein>
    <submittedName>
        <fullName evidence="3">Uncharacterized protein</fullName>
    </submittedName>
</protein>
<keyword evidence="4" id="KW-1185">Reference proteome</keyword>
<dbReference type="Proteomes" id="UP000265515">
    <property type="component" value="Unassembled WGS sequence"/>
</dbReference>
<feature type="region of interest" description="Disordered" evidence="2">
    <location>
        <begin position="280"/>
        <end position="322"/>
    </location>
</feature>
<sequence>MPAGKNPVGTVAPAANSYSVPFSGQYSDKGWLHNRVATLEDIVDKIKEKHDAETAKELAAKEEEERMKKEKVEEDRCLREKQEREEWQLKMQEDLNSRWEMVCDKIDQKDKVSNEVATLREKVARMSSKKEAAKPSSSVAKPVSRDDVVERLKREHEDLRAVADQRFVLLEERLLELTKVKEEAEASAELWKAEALRPGNKRGSIAVGQTPVSHVRVRQRSTPATLPTEPRVNQQFKGIVVRHNMEVNLLKKLRLKDVNERLDVEKEVKRLKEVMAKLEMEKERGSNLQSRLDEVAGPSAKKVGCSSVKKKSVDTSREQVNE</sequence>
<dbReference type="EMBL" id="BFEA01000189">
    <property type="protein sequence ID" value="GBG73782.1"/>
    <property type="molecule type" value="Genomic_DNA"/>
</dbReference>
<name>A0A388KUW1_CHABU</name>
<feature type="coiled-coil region" evidence="1">
    <location>
        <begin position="167"/>
        <end position="194"/>
    </location>
</feature>
<evidence type="ECO:0000313" key="4">
    <source>
        <dbReference type="Proteomes" id="UP000265515"/>
    </source>
</evidence>